<dbReference type="Gene3D" id="1.25.40.10">
    <property type="entry name" value="Tetratricopeptide repeat domain"/>
    <property type="match status" value="2"/>
</dbReference>
<feature type="repeat" description="TPR" evidence="3">
    <location>
        <begin position="597"/>
        <end position="630"/>
    </location>
</feature>
<feature type="repeat" description="TPR" evidence="3">
    <location>
        <begin position="639"/>
        <end position="672"/>
    </location>
</feature>
<accession>A0A173XDS3</accession>
<dbReference type="Proteomes" id="UP000095787">
    <property type="component" value="Unassembled WGS sequence"/>
</dbReference>
<evidence type="ECO:0000256" key="2">
    <source>
        <dbReference type="ARBA" id="ARBA00022803"/>
    </source>
</evidence>
<dbReference type="EMBL" id="CYZO01000001">
    <property type="protein sequence ID" value="CUN49460.1"/>
    <property type="molecule type" value="Genomic_DNA"/>
</dbReference>
<dbReference type="RefSeq" id="WP_081017314.1">
    <property type="nucleotide sequence ID" value="NZ_CYZO01000001.1"/>
</dbReference>
<evidence type="ECO:0000256" key="3">
    <source>
        <dbReference type="PROSITE-ProRule" id="PRU00339"/>
    </source>
</evidence>
<dbReference type="InterPro" id="IPR019734">
    <property type="entry name" value="TPR_rpt"/>
</dbReference>
<dbReference type="Gene3D" id="3.40.50.300">
    <property type="entry name" value="P-loop containing nucleotide triphosphate hydrolases"/>
    <property type="match status" value="1"/>
</dbReference>
<dbReference type="InterPro" id="IPR027417">
    <property type="entry name" value="P-loop_NTPase"/>
</dbReference>
<dbReference type="PANTHER" id="PTHR45641:SF19">
    <property type="entry name" value="NEPHROCYSTIN-3"/>
    <property type="match status" value="1"/>
</dbReference>
<dbReference type="SMART" id="SM00028">
    <property type="entry name" value="TPR"/>
    <property type="match status" value="6"/>
</dbReference>
<proteinExistence type="predicted"/>
<protein>
    <submittedName>
        <fullName evidence="4">Photosystem I assembly protein Ycf3</fullName>
    </submittedName>
</protein>
<dbReference type="PANTHER" id="PTHR45641">
    <property type="entry name" value="TETRATRICOPEPTIDE REPEAT PROTEIN (AFU_ORTHOLOGUE AFUA_6G03870)"/>
    <property type="match status" value="1"/>
</dbReference>
<dbReference type="PROSITE" id="PS50005">
    <property type="entry name" value="TPR"/>
    <property type="match status" value="5"/>
</dbReference>
<evidence type="ECO:0000313" key="5">
    <source>
        <dbReference type="Proteomes" id="UP000095787"/>
    </source>
</evidence>
<evidence type="ECO:0000256" key="1">
    <source>
        <dbReference type="ARBA" id="ARBA00022737"/>
    </source>
</evidence>
<dbReference type="Pfam" id="PF13424">
    <property type="entry name" value="TPR_12"/>
    <property type="match status" value="3"/>
</dbReference>
<name>A0A173XDS3_9FIRM</name>
<keyword evidence="1" id="KW-0677">Repeat</keyword>
<dbReference type="AlphaFoldDB" id="A0A173XDS3"/>
<sequence length="926" mass="106395">MLNYAVIIQYLTQQLNIPNVRIAEWLNLDPSIISNIKNNKRKMQKDISYDVFYRDVFCQAEIGTDFQSVHSLYTYLQDKDCSNEVIDMAYSHYKEHRSVENAETFLLTLLKEVKYEKDAVSSKSASKSTHRSPSDAIAFEPFHNPIQNNTFFGRQDMFEKIRSVLCSLGTCIIYGIGGLGKSYCSLKYAAEYEDSYTQIQQIIFTGDIKNTILKIKFTGLDESHFSEDEKFEKRLSILASYGEDTLLIIDNMDTHPADRENYVRLKELPIHILFTSRETDLDSEKFLLPIHPLSKQEQLQLFMHYGRFTIPEDEYGDYFKIFNMVEGHTLLLELIAKTMTAETLTPEEMTDILYSPEYDDISKVVIEKDNTYQQEKMNNFISKLFDTSNLTDVQKEILMNLSLTSISGIRQRLFKQFLDYNNSDINALIRQSWIIQNRPNGPASSQIHLHPVIKAAVINNTEPSLEKCSVFINKIIEFLKAASADVIEDSMSNDLCDVLANAGLMFKYTSEHLGLMYDIALILWRSLMYHESYSYLTKGLELLNKESSDDIELQLSYYETAGKVAVRLADYEKAITHYQSAITTIENSGQDFSERLATIYDKLGVVIRKASKYEQALDYFTKAQNIIDINHIKNPELTSDIYNDMGVIYINLDIFDKALANYQKAREIRESVENPDLEQIAYSYHNIGTVYQRQKKYADAITWHKKALEIRQEIYPDNEPIIAASLTMIGNDYTQAAKNDSSYHFNDAFEYFAKGLEIRKLTLGETHPDTAWSYQSIGLWHFYQGEYEEAIENYLKCLSIRKTILQPSHAYTAEISYLLGEAYLKINQIHSAKEHLLLFLYVIVNVLYVLYFDFKIPSNPLPVTFTSPFSKVAIPYISLETLSIIESPPSPCVYNLPSITSPLLYSTRTAAISDPVGTYFVLASAI</sequence>
<keyword evidence="2 3" id="KW-0802">TPR repeat</keyword>
<organism evidence="4 5">
    <name type="scientific">[Ruminococcus] torques</name>
    <dbReference type="NCBI Taxonomy" id="33039"/>
    <lineage>
        <taxon>Bacteria</taxon>
        <taxon>Bacillati</taxon>
        <taxon>Bacillota</taxon>
        <taxon>Clostridia</taxon>
        <taxon>Lachnospirales</taxon>
        <taxon>Lachnospiraceae</taxon>
        <taxon>Mediterraneibacter</taxon>
    </lineage>
</organism>
<dbReference type="SUPFAM" id="SSF52540">
    <property type="entry name" value="P-loop containing nucleoside triphosphate hydrolases"/>
    <property type="match status" value="1"/>
</dbReference>
<feature type="repeat" description="TPR" evidence="3">
    <location>
        <begin position="771"/>
        <end position="804"/>
    </location>
</feature>
<reference evidence="4 5" key="1">
    <citation type="submission" date="2015-09" db="EMBL/GenBank/DDBJ databases">
        <authorList>
            <consortium name="Pathogen Informatics"/>
        </authorList>
    </citation>
    <scope>NUCLEOTIDE SEQUENCE [LARGE SCALE GENOMIC DNA]</scope>
    <source>
        <strain evidence="4 5">2789STDY5834841</strain>
    </source>
</reference>
<gene>
    <name evidence="4" type="ORF">ERS852456_00050</name>
</gene>
<dbReference type="InterPro" id="IPR011990">
    <property type="entry name" value="TPR-like_helical_dom_sf"/>
</dbReference>
<feature type="repeat" description="TPR" evidence="3">
    <location>
        <begin position="681"/>
        <end position="714"/>
    </location>
</feature>
<evidence type="ECO:0000313" key="4">
    <source>
        <dbReference type="EMBL" id="CUN49460.1"/>
    </source>
</evidence>
<feature type="repeat" description="TPR" evidence="3">
    <location>
        <begin position="555"/>
        <end position="588"/>
    </location>
</feature>
<dbReference type="SUPFAM" id="SSF48452">
    <property type="entry name" value="TPR-like"/>
    <property type="match status" value="1"/>
</dbReference>